<evidence type="ECO:0000256" key="1">
    <source>
        <dbReference type="SAM" id="MobiDB-lite"/>
    </source>
</evidence>
<dbReference type="OrthoDB" id="3439494at2759"/>
<protein>
    <recommendedName>
        <fullName evidence="3">HTH CENPB-type domain-containing protein</fullName>
    </recommendedName>
</protein>
<dbReference type="GeneID" id="36283230"/>
<dbReference type="RefSeq" id="XP_024328648.1">
    <property type="nucleotide sequence ID" value="XM_024463827.1"/>
</dbReference>
<dbReference type="AlphaFoldDB" id="A0A177AMS5"/>
<gene>
    <name evidence="2" type="ORF">VC83_00131</name>
</gene>
<evidence type="ECO:0008006" key="3">
    <source>
        <dbReference type="Google" id="ProtNLM"/>
    </source>
</evidence>
<feature type="region of interest" description="Disordered" evidence="1">
    <location>
        <begin position="124"/>
        <end position="148"/>
    </location>
</feature>
<organism evidence="2">
    <name type="scientific">Pseudogymnoascus destructans</name>
    <dbReference type="NCBI Taxonomy" id="655981"/>
    <lineage>
        <taxon>Eukaryota</taxon>
        <taxon>Fungi</taxon>
        <taxon>Dikarya</taxon>
        <taxon>Ascomycota</taxon>
        <taxon>Pezizomycotina</taxon>
        <taxon>Leotiomycetes</taxon>
        <taxon>Thelebolales</taxon>
        <taxon>Thelebolaceae</taxon>
        <taxon>Pseudogymnoascus</taxon>
    </lineage>
</organism>
<feature type="compositionally biased region" description="Acidic residues" evidence="1">
    <location>
        <begin position="139"/>
        <end position="148"/>
    </location>
</feature>
<proteinExistence type="predicted"/>
<evidence type="ECO:0000313" key="2">
    <source>
        <dbReference type="EMBL" id="OAF63379.1"/>
    </source>
</evidence>
<dbReference type="EMBL" id="KV441386">
    <property type="protein sequence ID" value="OAF63379.1"/>
    <property type="molecule type" value="Genomic_DNA"/>
</dbReference>
<name>A0A177AMS5_9PEZI</name>
<reference evidence="2" key="1">
    <citation type="submission" date="2016-03" db="EMBL/GenBank/DDBJ databases">
        <title>Updated assembly of Pseudogymnoascus destructans, the fungus causing white-nose syndrome of bats.</title>
        <authorList>
            <person name="Palmer J.M."/>
            <person name="Drees K.P."/>
            <person name="Foster J.T."/>
            <person name="Lindner D.L."/>
        </authorList>
    </citation>
    <scope>NUCLEOTIDE SEQUENCE [LARGE SCALE GENOMIC DNA]</scope>
    <source>
        <strain evidence="2">20631-21</strain>
    </source>
</reference>
<dbReference type="Proteomes" id="UP000077154">
    <property type="component" value="Unassembled WGS sequence"/>
</dbReference>
<accession>A0A177AMS5</accession>
<sequence>MIFAAVYKLRSPQLPPSQSWLTKFIRNELKEYHFITTKPIAQQRTKAQDEPTVLKWFQEYGWFILERGIKPESIWNMDETGFRVGILGGERVIVPRATRSSTLQALKIKGVAAIRKAGLPIPPEFEDLIPDPEALQTEGEGEGESERG</sequence>